<dbReference type="PROSITE" id="PS50157">
    <property type="entry name" value="ZINC_FINGER_C2H2_2"/>
    <property type="match status" value="1"/>
</dbReference>
<reference evidence="3" key="1">
    <citation type="submission" date="2022-01" db="EMBL/GenBank/DDBJ databases">
        <authorList>
            <person name="King R."/>
        </authorList>
    </citation>
    <scope>NUCLEOTIDE SEQUENCE</scope>
</reference>
<dbReference type="InterPro" id="IPR013087">
    <property type="entry name" value="Znf_C2H2_type"/>
</dbReference>
<dbReference type="Pfam" id="PF00096">
    <property type="entry name" value="zf-C2H2"/>
    <property type="match status" value="1"/>
</dbReference>
<proteinExistence type="predicted"/>
<organism evidence="3 4">
    <name type="scientific">Phaedon cochleariae</name>
    <name type="common">Mustard beetle</name>
    <dbReference type="NCBI Taxonomy" id="80249"/>
    <lineage>
        <taxon>Eukaryota</taxon>
        <taxon>Metazoa</taxon>
        <taxon>Ecdysozoa</taxon>
        <taxon>Arthropoda</taxon>
        <taxon>Hexapoda</taxon>
        <taxon>Insecta</taxon>
        <taxon>Pterygota</taxon>
        <taxon>Neoptera</taxon>
        <taxon>Endopterygota</taxon>
        <taxon>Coleoptera</taxon>
        <taxon>Polyphaga</taxon>
        <taxon>Cucujiformia</taxon>
        <taxon>Chrysomeloidea</taxon>
        <taxon>Chrysomelidae</taxon>
        <taxon>Chrysomelinae</taxon>
        <taxon>Chrysomelini</taxon>
        <taxon>Phaedon</taxon>
    </lineage>
</organism>
<dbReference type="SMART" id="SM00355">
    <property type="entry name" value="ZnF_C2H2"/>
    <property type="match status" value="2"/>
</dbReference>
<accession>A0A9N9SE93</accession>
<keyword evidence="1" id="KW-0479">Metal-binding</keyword>
<dbReference type="AlphaFoldDB" id="A0A9N9SE93"/>
<evidence type="ECO:0000313" key="3">
    <source>
        <dbReference type="EMBL" id="CAG9818617.1"/>
    </source>
</evidence>
<dbReference type="Gene3D" id="3.30.160.60">
    <property type="entry name" value="Classic Zinc Finger"/>
    <property type="match status" value="1"/>
</dbReference>
<protein>
    <recommendedName>
        <fullName evidence="2">C2H2-type domain-containing protein</fullName>
    </recommendedName>
</protein>
<dbReference type="GO" id="GO:0008270">
    <property type="term" value="F:zinc ion binding"/>
    <property type="evidence" value="ECO:0007669"/>
    <property type="project" value="UniProtKB-KW"/>
</dbReference>
<evidence type="ECO:0000313" key="4">
    <source>
        <dbReference type="Proteomes" id="UP001153737"/>
    </source>
</evidence>
<dbReference type="Proteomes" id="UP001153737">
    <property type="component" value="Chromosome 2"/>
</dbReference>
<feature type="domain" description="C2H2-type" evidence="2">
    <location>
        <begin position="20"/>
        <end position="47"/>
    </location>
</feature>
<keyword evidence="4" id="KW-1185">Reference proteome</keyword>
<evidence type="ECO:0000259" key="2">
    <source>
        <dbReference type="PROSITE" id="PS50157"/>
    </source>
</evidence>
<dbReference type="InterPro" id="IPR036236">
    <property type="entry name" value="Znf_C2H2_sf"/>
</dbReference>
<keyword evidence="1" id="KW-0862">Zinc</keyword>
<dbReference type="Pfam" id="PF13909">
    <property type="entry name" value="zf-H2C2_5"/>
    <property type="match status" value="1"/>
</dbReference>
<keyword evidence="1" id="KW-0863">Zinc-finger</keyword>
<dbReference type="SUPFAM" id="SSF57667">
    <property type="entry name" value="beta-beta-alpha zinc fingers"/>
    <property type="match status" value="1"/>
</dbReference>
<sequence length="103" mass="12163">MMLGHRLGADSLKKGSELGFVCSDCDRTYKLRSSLRNHQKWECGKEPRFKCPYCPYKAKQKMHMARHLQKVHKDLEYTVMKTEEKKAEELQAKSDEKELEKND</sequence>
<dbReference type="EMBL" id="OU896708">
    <property type="protein sequence ID" value="CAG9818617.1"/>
    <property type="molecule type" value="Genomic_DNA"/>
</dbReference>
<name>A0A9N9SE93_PHACE</name>
<dbReference type="OrthoDB" id="10004641at2759"/>
<gene>
    <name evidence="3" type="ORF">PHAECO_LOCUS6078</name>
</gene>
<evidence type="ECO:0000256" key="1">
    <source>
        <dbReference type="PROSITE-ProRule" id="PRU00042"/>
    </source>
</evidence>
<reference evidence="3" key="2">
    <citation type="submission" date="2022-10" db="EMBL/GenBank/DDBJ databases">
        <authorList>
            <consortium name="ENA_rothamsted_submissions"/>
            <consortium name="culmorum"/>
            <person name="King R."/>
        </authorList>
    </citation>
    <scope>NUCLEOTIDE SEQUENCE</scope>
</reference>